<evidence type="ECO:0000256" key="5">
    <source>
        <dbReference type="ARBA" id="ARBA00022723"/>
    </source>
</evidence>
<organism evidence="19 20">
    <name type="scientific">Flavobacterium faecale</name>
    <dbReference type="NCBI Taxonomy" id="1355330"/>
    <lineage>
        <taxon>Bacteria</taxon>
        <taxon>Pseudomonadati</taxon>
        <taxon>Bacteroidota</taxon>
        <taxon>Flavobacteriia</taxon>
        <taxon>Flavobacteriales</taxon>
        <taxon>Flavobacteriaceae</taxon>
        <taxon>Flavobacterium</taxon>
    </lineage>
</organism>
<dbReference type="RefSeq" id="WP_108741281.1">
    <property type="nucleotide sequence ID" value="NZ_CP020918.1"/>
</dbReference>
<reference evidence="19 20" key="1">
    <citation type="submission" date="2017-04" db="EMBL/GenBank/DDBJ databases">
        <title>Compelte genome sequence of WV33.</title>
        <authorList>
            <person name="Lee P.C."/>
        </authorList>
    </citation>
    <scope>NUCLEOTIDE SEQUENCE [LARGE SCALE GENOMIC DNA]</scope>
    <source>
        <strain evidence="19 20">WV33</strain>
    </source>
</reference>
<comment type="catalytic activity">
    <reaction evidence="10">
        <text>8-oxo-dGTP + H2O = 8-oxo-dGMP + diphosphate + H(+)</text>
        <dbReference type="Rhea" id="RHEA:31575"/>
        <dbReference type="ChEBI" id="CHEBI:15377"/>
        <dbReference type="ChEBI" id="CHEBI:15378"/>
        <dbReference type="ChEBI" id="CHEBI:33019"/>
        <dbReference type="ChEBI" id="CHEBI:63224"/>
        <dbReference type="ChEBI" id="CHEBI:77896"/>
        <dbReference type="EC" id="3.6.1.55"/>
    </reaction>
</comment>
<dbReference type="EC" id="3.6.1.55" evidence="12"/>
<keyword evidence="5" id="KW-0479">Metal-binding</keyword>
<comment type="similarity">
    <text evidence="2 17">Belongs to the Nudix hydrolase family.</text>
</comment>
<evidence type="ECO:0000256" key="17">
    <source>
        <dbReference type="RuleBase" id="RU003476"/>
    </source>
</evidence>
<evidence type="ECO:0000259" key="18">
    <source>
        <dbReference type="PROSITE" id="PS51462"/>
    </source>
</evidence>
<protein>
    <recommendedName>
        <fullName evidence="13">8-oxo-dGTP diphosphatase</fullName>
        <ecNumber evidence="12">3.6.1.55</ecNumber>
    </recommendedName>
    <alternativeName>
        <fullName evidence="16">7,8-dihydro-8-oxoguanine-triphosphatase</fullName>
    </alternativeName>
    <alternativeName>
        <fullName evidence="15">Mutator protein MutT</fullName>
    </alternativeName>
    <alternativeName>
        <fullName evidence="14">dGTP pyrophosphohydrolase</fullName>
    </alternativeName>
</protein>
<evidence type="ECO:0000313" key="20">
    <source>
        <dbReference type="Proteomes" id="UP000244527"/>
    </source>
</evidence>
<feature type="domain" description="Nudix hydrolase" evidence="18">
    <location>
        <begin position="2"/>
        <end position="129"/>
    </location>
</feature>
<accession>A0A2S1LF33</accession>
<keyword evidence="3" id="KW-0515">Mutator protein</keyword>
<dbReference type="InterPro" id="IPR000086">
    <property type="entry name" value="NUDIX_hydrolase_dom"/>
</dbReference>
<dbReference type="AlphaFoldDB" id="A0A2S1LF33"/>
<sequence>MKKVQVVAAIILCKDQILCVQRPKNKFSYISEKFEFPGGKIEKGETQEDALHRELLEELNITTSIKSLFLTVIHEYPDFELTMHSYICEVKNKELKLNEHIAKEWLTIDELKKLDWAAADIPIVNKLIMNG</sequence>
<dbReference type="PANTHER" id="PTHR47707:SF1">
    <property type="entry name" value="NUDIX HYDROLASE FAMILY PROTEIN"/>
    <property type="match status" value="1"/>
</dbReference>
<evidence type="ECO:0000256" key="14">
    <source>
        <dbReference type="ARBA" id="ARBA00041592"/>
    </source>
</evidence>
<gene>
    <name evidence="19" type="ORF">FFWV33_12880</name>
</gene>
<proteinExistence type="inferred from homology"/>
<dbReference type="GO" id="GO:0046872">
    <property type="term" value="F:metal ion binding"/>
    <property type="evidence" value="ECO:0007669"/>
    <property type="project" value="UniProtKB-KW"/>
</dbReference>
<dbReference type="Pfam" id="PF00293">
    <property type="entry name" value="NUDIX"/>
    <property type="match status" value="1"/>
</dbReference>
<evidence type="ECO:0000256" key="8">
    <source>
        <dbReference type="ARBA" id="ARBA00022842"/>
    </source>
</evidence>
<dbReference type="GO" id="GO:0044716">
    <property type="term" value="F:8-oxo-GDP phosphatase activity"/>
    <property type="evidence" value="ECO:0007669"/>
    <property type="project" value="TreeGrafter"/>
</dbReference>
<evidence type="ECO:0000256" key="10">
    <source>
        <dbReference type="ARBA" id="ARBA00035861"/>
    </source>
</evidence>
<keyword evidence="20" id="KW-1185">Reference proteome</keyword>
<dbReference type="GO" id="GO:0008413">
    <property type="term" value="F:8-oxo-7,8-dihydroguanosine triphosphate pyrophosphatase activity"/>
    <property type="evidence" value="ECO:0007669"/>
    <property type="project" value="TreeGrafter"/>
</dbReference>
<evidence type="ECO:0000256" key="9">
    <source>
        <dbReference type="ARBA" id="ARBA00023204"/>
    </source>
</evidence>
<evidence type="ECO:0000256" key="7">
    <source>
        <dbReference type="ARBA" id="ARBA00022801"/>
    </source>
</evidence>
<dbReference type="OrthoDB" id="9810648at2"/>
<evidence type="ECO:0000256" key="6">
    <source>
        <dbReference type="ARBA" id="ARBA00022763"/>
    </source>
</evidence>
<evidence type="ECO:0000313" key="19">
    <source>
        <dbReference type="EMBL" id="AWG22353.1"/>
    </source>
</evidence>
<comment type="cofactor">
    <cofactor evidence="1">
        <name>Mg(2+)</name>
        <dbReference type="ChEBI" id="CHEBI:18420"/>
    </cofactor>
</comment>
<evidence type="ECO:0000256" key="1">
    <source>
        <dbReference type="ARBA" id="ARBA00001946"/>
    </source>
</evidence>
<comment type="catalytic activity">
    <reaction evidence="11">
        <text>8-oxo-GTP + H2O = 8-oxo-GMP + diphosphate + H(+)</text>
        <dbReference type="Rhea" id="RHEA:67616"/>
        <dbReference type="ChEBI" id="CHEBI:15377"/>
        <dbReference type="ChEBI" id="CHEBI:15378"/>
        <dbReference type="ChEBI" id="CHEBI:33019"/>
        <dbReference type="ChEBI" id="CHEBI:143553"/>
        <dbReference type="ChEBI" id="CHEBI:145694"/>
    </reaction>
</comment>
<evidence type="ECO:0000256" key="15">
    <source>
        <dbReference type="ARBA" id="ARBA00041979"/>
    </source>
</evidence>
<dbReference type="PRINTS" id="PR00502">
    <property type="entry name" value="NUDIXFAMILY"/>
</dbReference>
<dbReference type="InterPro" id="IPR015797">
    <property type="entry name" value="NUDIX_hydrolase-like_dom_sf"/>
</dbReference>
<dbReference type="GO" id="GO:0044715">
    <property type="term" value="F:8-oxo-dGDP phosphatase activity"/>
    <property type="evidence" value="ECO:0007669"/>
    <property type="project" value="TreeGrafter"/>
</dbReference>
<dbReference type="InterPro" id="IPR020084">
    <property type="entry name" value="NUDIX_hydrolase_CS"/>
</dbReference>
<keyword evidence="6" id="KW-0227">DNA damage</keyword>
<name>A0A2S1LF33_9FLAO</name>
<evidence type="ECO:0000256" key="16">
    <source>
        <dbReference type="ARBA" id="ARBA00042798"/>
    </source>
</evidence>
<dbReference type="SUPFAM" id="SSF55811">
    <property type="entry name" value="Nudix"/>
    <property type="match status" value="1"/>
</dbReference>
<keyword evidence="9" id="KW-0234">DNA repair</keyword>
<evidence type="ECO:0000256" key="11">
    <source>
        <dbReference type="ARBA" id="ARBA00036904"/>
    </source>
</evidence>
<dbReference type="PROSITE" id="PS00893">
    <property type="entry name" value="NUDIX_BOX"/>
    <property type="match status" value="1"/>
</dbReference>
<dbReference type="KEGG" id="ffa:FFWV33_12880"/>
<dbReference type="PROSITE" id="PS51462">
    <property type="entry name" value="NUDIX"/>
    <property type="match status" value="1"/>
</dbReference>
<dbReference type="GO" id="GO:0006260">
    <property type="term" value="P:DNA replication"/>
    <property type="evidence" value="ECO:0007669"/>
    <property type="project" value="UniProtKB-KW"/>
</dbReference>
<evidence type="ECO:0000256" key="13">
    <source>
        <dbReference type="ARBA" id="ARBA00040794"/>
    </source>
</evidence>
<keyword evidence="8" id="KW-0460">Magnesium</keyword>
<evidence type="ECO:0000256" key="3">
    <source>
        <dbReference type="ARBA" id="ARBA00022457"/>
    </source>
</evidence>
<dbReference type="PANTHER" id="PTHR47707">
    <property type="entry name" value="8-OXO-DGTP DIPHOSPHATASE"/>
    <property type="match status" value="1"/>
</dbReference>
<keyword evidence="4" id="KW-0235">DNA replication</keyword>
<dbReference type="GO" id="GO:0035539">
    <property type="term" value="F:8-oxo-7,8-dihydrodeoxyguanosine triphosphate pyrophosphatase activity"/>
    <property type="evidence" value="ECO:0007669"/>
    <property type="project" value="UniProtKB-EC"/>
</dbReference>
<evidence type="ECO:0000256" key="2">
    <source>
        <dbReference type="ARBA" id="ARBA00005582"/>
    </source>
</evidence>
<dbReference type="GO" id="GO:0006281">
    <property type="term" value="P:DNA repair"/>
    <property type="evidence" value="ECO:0007669"/>
    <property type="project" value="UniProtKB-KW"/>
</dbReference>
<evidence type="ECO:0000256" key="12">
    <source>
        <dbReference type="ARBA" id="ARBA00038905"/>
    </source>
</evidence>
<dbReference type="CDD" id="cd03425">
    <property type="entry name" value="NUDIX_MutT_NudA_like"/>
    <property type="match status" value="1"/>
</dbReference>
<dbReference type="InterPro" id="IPR047127">
    <property type="entry name" value="MutT-like"/>
</dbReference>
<evidence type="ECO:0000256" key="4">
    <source>
        <dbReference type="ARBA" id="ARBA00022705"/>
    </source>
</evidence>
<dbReference type="InterPro" id="IPR020476">
    <property type="entry name" value="Nudix_hydrolase"/>
</dbReference>
<dbReference type="Gene3D" id="3.90.79.10">
    <property type="entry name" value="Nucleoside Triphosphate Pyrophosphohydrolase"/>
    <property type="match status" value="1"/>
</dbReference>
<dbReference type="Proteomes" id="UP000244527">
    <property type="component" value="Chromosome"/>
</dbReference>
<keyword evidence="7 17" id="KW-0378">Hydrolase</keyword>
<dbReference type="EMBL" id="CP020918">
    <property type="protein sequence ID" value="AWG22353.1"/>
    <property type="molecule type" value="Genomic_DNA"/>
</dbReference>